<dbReference type="EMBL" id="CABR01000167">
    <property type="protein sequence ID" value="CBI11804.1"/>
    <property type="molecule type" value="Genomic_DNA"/>
</dbReference>
<evidence type="ECO:0000313" key="1">
    <source>
        <dbReference type="EMBL" id="CBI11804.1"/>
    </source>
</evidence>
<gene>
    <name evidence="1" type="ORF">CARN7_2651</name>
</gene>
<reference evidence="1" key="1">
    <citation type="submission" date="2009-10" db="EMBL/GenBank/DDBJ databases">
        <title>Diversity of trophic interactions inside an arsenic-rich microbial ecosystem.</title>
        <authorList>
            <person name="Bertin P.N."/>
            <person name="Heinrich-Salmeron A."/>
            <person name="Pelletier E."/>
            <person name="Goulhen-Chollet F."/>
            <person name="Arsene-Ploetze F."/>
            <person name="Gallien S."/>
            <person name="Calteau A."/>
            <person name="Vallenet D."/>
            <person name="Casiot C."/>
            <person name="Chane-Woon-Ming B."/>
            <person name="Giloteaux L."/>
            <person name="Barakat M."/>
            <person name="Bonnefoy V."/>
            <person name="Bruneel O."/>
            <person name="Chandler M."/>
            <person name="Cleiss J."/>
            <person name="Duran R."/>
            <person name="Elbaz-Poulichet F."/>
            <person name="Fonknechten N."/>
            <person name="Lauga B."/>
            <person name="Mornico D."/>
            <person name="Ortet P."/>
            <person name="Schaeffer C."/>
            <person name="Siguier P."/>
            <person name="Alexander Thil Smith A."/>
            <person name="Van Dorsselaer A."/>
            <person name="Weissenbach J."/>
            <person name="Medigue C."/>
            <person name="Le Paslier D."/>
        </authorList>
    </citation>
    <scope>NUCLEOTIDE SEQUENCE</scope>
</reference>
<sequence>MSDILKEFEKRIAANKREIEEQEYALVILKRTMGASNATLISALPIKTAEAKFDDLFDVVKENKRAVIDDVRDVISNFGDKEFTVAITEAALAKVGITINAKEPKQRIASAIKQLVDKGIVTLTRKGSGSSPHIYKLNNGSDLV</sequence>
<proteinExistence type="predicted"/>
<organism evidence="1">
    <name type="scientific">mine drainage metagenome</name>
    <dbReference type="NCBI Taxonomy" id="410659"/>
    <lineage>
        <taxon>unclassified sequences</taxon>
        <taxon>metagenomes</taxon>
        <taxon>ecological metagenomes</taxon>
    </lineage>
</organism>
<comment type="caution">
    <text evidence="1">The sequence shown here is derived from an EMBL/GenBank/DDBJ whole genome shotgun (WGS) entry which is preliminary data.</text>
</comment>
<accession>E6QX30</accession>
<dbReference type="AlphaFoldDB" id="E6QX30"/>
<protein>
    <submittedName>
        <fullName evidence="1">Uncharacterized protein</fullName>
    </submittedName>
</protein>
<name>E6QX30_9ZZZZ</name>